<dbReference type="GO" id="GO:0016301">
    <property type="term" value="F:kinase activity"/>
    <property type="evidence" value="ECO:0007669"/>
    <property type="project" value="UniProtKB-KW"/>
</dbReference>
<keyword evidence="1" id="KW-0808">Transferase</keyword>
<reference evidence="1" key="1">
    <citation type="submission" date="2022-07" db="EMBL/GenBank/DDBJ databases">
        <authorList>
            <person name="Li W.-J."/>
            <person name="Deng Q.-Q."/>
        </authorList>
    </citation>
    <scope>NUCLEOTIDE SEQUENCE</scope>
    <source>
        <strain evidence="1">SYSU M60031</strain>
    </source>
</reference>
<proteinExistence type="predicted"/>
<dbReference type="InterPro" id="IPR014867">
    <property type="entry name" value="Spore_coat_CotH_CotH2/3/7"/>
</dbReference>
<dbReference type="PANTHER" id="PTHR40050:SF1">
    <property type="entry name" value="INNER SPORE COAT PROTEIN H"/>
    <property type="match status" value="1"/>
</dbReference>
<gene>
    <name evidence="1" type="ORF">NK662_03720</name>
</gene>
<dbReference type="Proteomes" id="UP001156102">
    <property type="component" value="Unassembled WGS sequence"/>
</dbReference>
<dbReference type="AlphaFoldDB" id="A0AA42BNR3"/>
<dbReference type="EMBL" id="JANCLT010000002">
    <property type="protein sequence ID" value="MCP8967646.1"/>
    <property type="molecule type" value="Genomic_DNA"/>
</dbReference>
<keyword evidence="1" id="KW-0418">Kinase</keyword>
<dbReference type="PANTHER" id="PTHR40050">
    <property type="entry name" value="INNER SPORE COAT PROTEIN H"/>
    <property type="match status" value="1"/>
</dbReference>
<evidence type="ECO:0000313" key="1">
    <source>
        <dbReference type="EMBL" id="MCP8967646.1"/>
    </source>
</evidence>
<accession>A0AA42BNR3</accession>
<dbReference type="RefSeq" id="WP_254757557.1">
    <property type="nucleotide sequence ID" value="NZ_JANCLT010000002.1"/>
</dbReference>
<name>A0AA42BNR3_9BACI</name>
<sequence length="361" mass="41739">MQKGNLPVLDISIEPSYLRVLQRNIWSERLVPATLSADGVSHEAGLAYRGAHTRGMAKKSYRVDFGAYNRAFGGREIHLNAEYLDPSVMRNKMSFDFFKDIGSISPDCQHVLLQVNGKPMGIYLQIESVDAFFLHKRGLSDGPIFYATSYYANFSLMASRYKPKSNLLAGYTRKQGEDEDSRDLEDLIAHINTISREDFGKEIVKYVDVEKYLLWLCGVVCTQNYDGFIQNYALYRNGKTGLYEMIPWDYDATWGRDWNARVMEYDYVPITGYNTLTARLLDVKDIRSRYQHLLKKILATSFTVEALEPKVTAFHQQLRPYLAEDPYKRKSIAVFDREPDYILAFITNRNQYLQQHLKDLS</sequence>
<evidence type="ECO:0000313" key="2">
    <source>
        <dbReference type="Proteomes" id="UP001156102"/>
    </source>
</evidence>
<keyword evidence="2" id="KW-1185">Reference proteome</keyword>
<organism evidence="1 2">
    <name type="scientific">Ectobacillus ponti</name>
    <dbReference type="NCBI Taxonomy" id="2961894"/>
    <lineage>
        <taxon>Bacteria</taxon>
        <taxon>Bacillati</taxon>
        <taxon>Bacillota</taxon>
        <taxon>Bacilli</taxon>
        <taxon>Bacillales</taxon>
        <taxon>Bacillaceae</taxon>
        <taxon>Ectobacillus</taxon>
    </lineage>
</organism>
<comment type="caution">
    <text evidence="1">The sequence shown here is derived from an EMBL/GenBank/DDBJ whole genome shotgun (WGS) entry which is preliminary data.</text>
</comment>
<dbReference type="Pfam" id="PF08757">
    <property type="entry name" value="CotH"/>
    <property type="match status" value="1"/>
</dbReference>
<protein>
    <submittedName>
        <fullName evidence="1">CotH kinase family protein</fullName>
    </submittedName>
</protein>